<gene>
    <name evidence="1" type="ORF">S01H1_27615</name>
</gene>
<accession>X0TCJ2</accession>
<sequence length="226" mass="25797">MLVQACDKFFAIPLWANIQEGLGKIADAKDAKQPKTIRIVHMAQRVGRAMESPACLVLDAYFAVGPVFQAAARELYGGENLVHILTRAKKNVVAYLPARLGKKRKRGRPRKYGKKLKLMKLFDSKAKTYKFQTAEAAVYNRRERVRYLALDLLWKPTKGMLRFILVESSRGRMVLISSDLKLDPIAAIELYCRRVTIETLFDTLENTLGGMGYHFWSQYLNPASRR</sequence>
<dbReference type="AlphaFoldDB" id="X0TCJ2"/>
<name>X0TCJ2_9ZZZZ</name>
<protein>
    <recommendedName>
        <fullName evidence="2">Transposase IS701-like DDE domain-containing protein</fullName>
    </recommendedName>
</protein>
<dbReference type="EMBL" id="BARS01016832">
    <property type="protein sequence ID" value="GAF91233.1"/>
    <property type="molecule type" value="Genomic_DNA"/>
</dbReference>
<evidence type="ECO:0000313" key="1">
    <source>
        <dbReference type="EMBL" id="GAF91233.1"/>
    </source>
</evidence>
<reference evidence="1" key="1">
    <citation type="journal article" date="2014" name="Front. Microbiol.">
        <title>High frequency of phylogenetically diverse reductive dehalogenase-homologous genes in deep subseafloor sedimentary metagenomes.</title>
        <authorList>
            <person name="Kawai M."/>
            <person name="Futagami T."/>
            <person name="Toyoda A."/>
            <person name="Takaki Y."/>
            <person name="Nishi S."/>
            <person name="Hori S."/>
            <person name="Arai W."/>
            <person name="Tsubouchi T."/>
            <person name="Morono Y."/>
            <person name="Uchiyama I."/>
            <person name="Ito T."/>
            <person name="Fujiyama A."/>
            <person name="Inagaki F."/>
            <person name="Takami H."/>
        </authorList>
    </citation>
    <scope>NUCLEOTIDE SEQUENCE</scope>
    <source>
        <strain evidence="1">Expedition CK06-06</strain>
    </source>
</reference>
<organism evidence="1">
    <name type="scientific">marine sediment metagenome</name>
    <dbReference type="NCBI Taxonomy" id="412755"/>
    <lineage>
        <taxon>unclassified sequences</taxon>
        <taxon>metagenomes</taxon>
        <taxon>ecological metagenomes</taxon>
    </lineage>
</organism>
<proteinExistence type="predicted"/>
<comment type="caution">
    <text evidence="1">The sequence shown here is derived from an EMBL/GenBank/DDBJ whole genome shotgun (WGS) entry which is preliminary data.</text>
</comment>
<evidence type="ECO:0008006" key="2">
    <source>
        <dbReference type="Google" id="ProtNLM"/>
    </source>
</evidence>
<feature type="non-terminal residue" evidence="1">
    <location>
        <position position="226"/>
    </location>
</feature>